<dbReference type="AlphaFoldDB" id="A0A2N5CIX1"/>
<dbReference type="OrthoDB" id="9091577at2"/>
<feature type="transmembrane region" description="Helical" evidence="1">
    <location>
        <begin position="43"/>
        <end position="64"/>
    </location>
</feature>
<dbReference type="STRING" id="82633.GCA_000974605_03488"/>
<comment type="caution">
    <text evidence="2">The sequence shown here is derived from an EMBL/GenBank/DDBJ whole genome shotgun (WGS) entry which is preliminary data.</text>
</comment>
<dbReference type="RefSeq" id="WP_101679965.1">
    <property type="nucleotide sequence ID" value="NZ_PJRP01000001.1"/>
</dbReference>
<reference evidence="2 3" key="1">
    <citation type="submission" date="2017-12" db="EMBL/GenBank/DDBJ databases">
        <title>Genome sequence of the active heterotrophic nitrifier-denitrifier, Cupriavidus pauculus UM1.</title>
        <authorList>
            <person name="Putonti C."/>
            <person name="Castignetti D."/>
        </authorList>
    </citation>
    <scope>NUCLEOTIDE SEQUENCE [LARGE SCALE GENOMIC DNA]</scope>
    <source>
        <strain evidence="2 3">UM1</strain>
    </source>
</reference>
<keyword evidence="1" id="KW-1133">Transmembrane helix</keyword>
<dbReference type="InterPro" id="IPR019253">
    <property type="entry name" value="DUF2244_TM"/>
</dbReference>
<keyword evidence="1" id="KW-0812">Transmembrane</keyword>
<accession>A0A2N5CIX1</accession>
<organism evidence="2 3">
    <name type="scientific">Cupriavidus pauculus</name>
    <dbReference type="NCBI Taxonomy" id="82633"/>
    <lineage>
        <taxon>Bacteria</taxon>
        <taxon>Pseudomonadati</taxon>
        <taxon>Pseudomonadota</taxon>
        <taxon>Betaproteobacteria</taxon>
        <taxon>Burkholderiales</taxon>
        <taxon>Burkholderiaceae</taxon>
        <taxon>Cupriavidus</taxon>
    </lineage>
</organism>
<proteinExistence type="predicted"/>
<dbReference type="EMBL" id="PJRP01000001">
    <property type="protein sequence ID" value="PLQ02178.1"/>
    <property type="molecule type" value="Genomic_DNA"/>
</dbReference>
<evidence type="ECO:0000313" key="2">
    <source>
        <dbReference type="EMBL" id="PLQ02178.1"/>
    </source>
</evidence>
<sequence length="193" mass="21193">MQDLGIAFQTAVGDSGGNLDGRTPLPDNDWLMKRNCSLSPRQVGWFYLSIACFSIAIAAFLAVWHGAWLVLPFAGLELTGLGIALLAYARHATDHERVSVTDGMLVVETASASRVTREVFNPQWVRIELGESFRALVILRSGKRSVRVGSYLDPHRRRKFAQELAAALHGVQTGRGAGQGGDRFESVNWVDKQ</sequence>
<evidence type="ECO:0000256" key="1">
    <source>
        <dbReference type="SAM" id="Phobius"/>
    </source>
</evidence>
<name>A0A2N5CIX1_9BURK</name>
<protein>
    <submittedName>
        <fullName evidence="2">DUF2244 domain-containing protein</fullName>
    </submittedName>
</protein>
<keyword evidence="1" id="KW-0472">Membrane</keyword>
<gene>
    <name evidence="2" type="ORF">CYJ10_02430</name>
</gene>
<evidence type="ECO:0000313" key="3">
    <source>
        <dbReference type="Proteomes" id="UP000234341"/>
    </source>
</evidence>
<dbReference type="Proteomes" id="UP000234341">
    <property type="component" value="Unassembled WGS sequence"/>
</dbReference>
<dbReference type="Pfam" id="PF10003">
    <property type="entry name" value="DUF2244"/>
    <property type="match status" value="1"/>
</dbReference>
<feature type="transmembrane region" description="Helical" evidence="1">
    <location>
        <begin position="70"/>
        <end position="89"/>
    </location>
</feature>